<feature type="compositionally biased region" description="Polar residues" evidence="1">
    <location>
        <begin position="242"/>
        <end position="262"/>
    </location>
</feature>
<keyword evidence="3" id="KW-1185">Reference proteome</keyword>
<dbReference type="Proteomes" id="UP001271007">
    <property type="component" value="Unassembled WGS sequence"/>
</dbReference>
<organism evidence="2 3">
    <name type="scientific">Extremus antarcticus</name>
    <dbReference type="NCBI Taxonomy" id="702011"/>
    <lineage>
        <taxon>Eukaryota</taxon>
        <taxon>Fungi</taxon>
        <taxon>Dikarya</taxon>
        <taxon>Ascomycota</taxon>
        <taxon>Pezizomycotina</taxon>
        <taxon>Dothideomycetes</taxon>
        <taxon>Dothideomycetidae</taxon>
        <taxon>Mycosphaerellales</taxon>
        <taxon>Extremaceae</taxon>
        <taxon>Extremus</taxon>
    </lineage>
</organism>
<proteinExistence type="predicted"/>
<evidence type="ECO:0000313" key="2">
    <source>
        <dbReference type="EMBL" id="KAK3048135.1"/>
    </source>
</evidence>
<accession>A0AAJ0G512</accession>
<feature type="region of interest" description="Disordered" evidence="1">
    <location>
        <begin position="1"/>
        <end position="37"/>
    </location>
</feature>
<name>A0AAJ0G512_9PEZI</name>
<evidence type="ECO:0000313" key="3">
    <source>
        <dbReference type="Proteomes" id="UP001271007"/>
    </source>
</evidence>
<feature type="region of interest" description="Disordered" evidence="1">
    <location>
        <begin position="215"/>
        <end position="386"/>
    </location>
</feature>
<comment type="caution">
    <text evidence="2">The sequence shown here is derived from an EMBL/GenBank/DDBJ whole genome shotgun (WGS) entry which is preliminary data.</text>
</comment>
<dbReference type="AlphaFoldDB" id="A0AAJ0G512"/>
<sequence>MSASTAPFGRPIFDPVDTAFDPTDVTGRDDVESPSLSSSNALARFEFEPGKSKEGTKVLMVEWEDDATTQKIRGDWEVSWEGKRTVLPARETADGDEIPVNRLYFFLGPGVAVPPTVKLQKGSVAWRTNPLPAIFSPELGATATQAGKRGVLHTIWAKKRLQVLQQEIENESKENIEGIGLEMAVAEKEWIQQNFGVAARSGSVAQPVQPALASVNFDSSPSSPRSPGGGRLMDKLKGLKVGTTQQDLSSRPAGTSASQADNYHNPLSPETSDVAIGSFGSFAAIKGAPPSSSPLASRQPQVAQSQQRKGAARGSNQRQQAGGMASLDAFAKGDNGPTPSAAVDDKEDDLFALPMSPRSPAETTRSPFTFGTQDTMRYLKGEKAKA</sequence>
<gene>
    <name evidence="2" type="ORF">LTR09_010474</name>
</gene>
<feature type="compositionally biased region" description="Polar residues" evidence="1">
    <location>
        <begin position="361"/>
        <end position="375"/>
    </location>
</feature>
<evidence type="ECO:0000256" key="1">
    <source>
        <dbReference type="SAM" id="MobiDB-lite"/>
    </source>
</evidence>
<feature type="compositionally biased region" description="Polar residues" evidence="1">
    <location>
        <begin position="293"/>
        <end position="320"/>
    </location>
</feature>
<protein>
    <submittedName>
        <fullName evidence="2">Uncharacterized protein</fullName>
    </submittedName>
</protein>
<reference evidence="2" key="1">
    <citation type="submission" date="2023-04" db="EMBL/GenBank/DDBJ databases">
        <title>Black Yeasts Isolated from many extreme environments.</title>
        <authorList>
            <person name="Coleine C."/>
            <person name="Stajich J.E."/>
            <person name="Selbmann L."/>
        </authorList>
    </citation>
    <scope>NUCLEOTIDE SEQUENCE</scope>
    <source>
        <strain evidence="2">CCFEE 5312</strain>
    </source>
</reference>
<dbReference type="EMBL" id="JAWDJX010000052">
    <property type="protein sequence ID" value="KAK3048135.1"/>
    <property type="molecule type" value="Genomic_DNA"/>
</dbReference>
<feature type="compositionally biased region" description="Basic and acidic residues" evidence="1">
    <location>
        <begin position="377"/>
        <end position="386"/>
    </location>
</feature>